<evidence type="ECO:0008006" key="3">
    <source>
        <dbReference type="Google" id="ProtNLM"/>
    </source>
</evidence>
<dbReference type="OrthoDB" id="1938625at2759"/>
<protein>
    <recommendedName>
        <fullName evidence="3">Reverse transcriptase zinc-binding domain-containing protein</fullName>
    </recommendedName>
</protein>
<name>A0A565BB30_9BRAS</name>
<dbReference type="PANTHER" id="PTHR33116:SF80">
    <property type="entry name" value="REVERSE TRANSCRIPTASE ZINC-BINDING DOMAIN-CONTAINING PROTEIN"/>
    <property type="match status" value="1"/>
</dbReference>
<dbReference type="EMBL" id="CABITT030000003">
    <property type="protein sequence ID" value="VVA98521.1"/>
    <property type="molecule type" value="Genomic_DNA"/>
</dbReference>
<evidence type="ECO:0000313" key="1">
    <source>
        <dbReference type="EMBL" id="VVA98521.1"/>
    </source>
</evidence>
<proteinExistence type="predicted"/>
<keyword evidence="2" id="KW-1185">Reference proteome</keyword>
<dbReference type="AlphaFoldDB" id="A0A565BB30"/>
<accession>A0A565BB30</accession>
<sequence length="371" mass="41719">MLPDGTRAETLKDIHEYAVEFFTDILGKIRGQFFPDLPEFLSSMPLPICTPMHILALSEPVTADIIKASLDRMPSSKTHGPDGFTAEFLKASWSVLGTELTNNVISFFNYPFMPAALNSTSLVLIQKRDEELQRIKEKFDLSPGILPIRYLGLPLCTRKLSIGDCDPLLAQIRKNLNSWSHRHLSLAGRYTLLTSVISGIVGFWTPTFMLPKKVIKWVNTLSNAFFWHGTSESARGAKVKWTDITFPKQEGGLGNGDDTFFWWDPWTPFGPLIHYLGQDGPSLLGIPLFSTVRELTSNEGWSLPHPRSEKQISLHAFVTTIQLSHLSDKPIWLIGDKVQKSFSSRKAWSEIRECREIVSLYSQGVAQGEDP</sequence>
<dbReference type="Proteomes" id="UP000489600">
    <property type="component" value="Unassembled WGS sequence"/>
</dbReference>
<evidence type="ECO:0000313" key="2">
    <source>
        <dbReference type="Proteomes" id="UP000489600"/>
    </source>
</evidence>
<organism evidence="1 2">
    <name type="scientific">Arabis nemorensis</name>
    <dbReference type="NCBI Taxonomy" id="586526"/>
    <lineage>
        <taxon>Eukaryota</taxon>
        <taxon>Viridiplantae</taxon>
        <taxon>Streptophyta</taxon>
        <taxon>Embryophyta</taxon>
        <taxon>Tracheophyta</taxon>
        <taxon>Spermatophyta</taxon>
        <taxon>Magnoliopsida</taxon>
        <taxon>eudicotyledons</taxon>
        <taxon>Gunneridae</taxon>
        <taxon>Pentapetalae</taxon>
        <taxon>rosids</taxon>
        <taxon>malvids</taxon>
        <taxon>Brassicales</taxon>
        <taxon>Brassicaceae</taxon>
        <taxon>Arabideae</taxon>
        <taxon>Arabis</taxon>
    </lineage>
</organism>
<reference evidence="1" key="1">
    <citation type="submission" date="2019-07" db="EMBL/GenBank/DDBJ databases">
        <authorList>
            <person name="Dittberner H."/>
        </authorList>
    </citation>
    <scope>NUCLEOTIDE SEQUENCE [LARGE SCALE GENOMIC DNA]</scope>
</reference>
<dbReference type="PANTHER" id="PTHR33116">
    <property type="entry name" value="REVERSE TRANSCRIPTASE ZINC-BINDING DOMAIN-CONTAINING PROTEIN-RELATED-RELATED"/>
    <property type="match status" value="1"/>
</dbReference>
<comment type="caution">
    <text evidence="1">The sequence shown here is derived from an EMBL/GenBank/DDBJ whole genome shotgun (WGS) entry which is preliminary data.</text>
</comment>
<gene>
    <name evidence="1" type="ORF">ANE_LOCUS8966</name>
</gene>